<dbReference type="HOGENOM" id="CLU_037990_2_5_5"/>
<dbReference type="OrthoDB" id="9777638at2"/>
<gene>
    <name evidence="5" type="ORF">Y88_1256</name>
</gene>
<keyword evidence="3" id="KW-0949">S-adenosyl-L-methionine</keyword>
<accession>F1Z831</accession>
<evidence type="ECO:0000256" key="1">
    <source>
        <dbReference type="ARBA" id="ARBA00022603"/>
    </source>
</evidence>
<feature type="domain" description="Methyltransferase" evidence="4">
    <location>
        <begin position="40"/>
        <end position="145"/>
    </location>
</feature>
<evidence type="ECO:0000256" key="3">
    <source>
        <dbReference type="ARBA" id="ARBA00022691"/>
    </source>
</evidence>
<dbReference type="InterPro" id="IPR025714">
    <property type="entry name" value="Methyltranfer_dom"/>
</dbReference>
<dbReference type="Gene3D" id="3.40.50.150">
    <property type="entry name" value="Vaccinia Virus protein VP39"/>
    <property type="match status" value="1"/>
</dbReference>
<organism evidence="5 6">
    <name type="scientific">Novosphingobium nitrogenifigens DSM 19370</name>
    <dbReference type="NCBI Taxonomy" id="983920"/>
    <lineage>
        <taxon>Bacteria</taxon>
        <taxon>Pseudomonadati</taxon>
        <taxon>Pseudomonadota</taxon>
        <taxon>Alphaproteobacteria</taxon>
        <taxon>Sphingomonadales</taxon>
        <taxon>Sphingomonadaceae</taxon>
        <taxon>Novosphingobium</taxon>
    </lineage>
</organism>
<dbReference type="InParanoid" id="F1Z831"/>
<dbReference type="InterPro" id="IPR029063">
    <property type="entry name" value="SAM-dependent_MTases_sf"/>
</dbReference>
<evidence type="ECO:0000259" key="4">
    <source>
        <dbReference type="Pfam" id="PF13847"/>
    </source>
</evidence>
<sequence>MTSGSDWQGRVGRSWAEQWQRTDRSFANLTPRLLDAIAKEPGSHILDIGCGAGELSLALAAARPEARIAGIDIGPDLVAAARERASGTAVTFHCGDAGVFVDPAGAPDLLVSRHGVMFFADPPAVFRHFAAIAAPDARLVFSCFRDREGNRFADLFDAILPPPADTVTDEVGDFPPGPFAFADPDHVRRCLAGWRDVAFTPVDFAYVAGAGDDPVADALAFFARIGPAAPRLAALEPVERKDVLGQMADVLEGYHRDGRVTLPAAAWVISATVERSAR</sequence>
<proteinExistence type="predicted"/>
<evidence type="ECO:0000256" key="2">
    <source>
        <dbReference type="ARBA" id="ARBA00022679"/>
    </source>
</evidence>
<keyword evidence="6" id="KW-1185">Reference proteome</keyword>
<dbReference type="PANTHER" id="PTHR43464:SF19">
    <property type="entry name" value="UBIQUINONE BIOSYNTHESIS O-METHYLTRANSFERASE, MITOCHONDRIAL"/>
    <property type="match status" value="1"/>
</dbReference>
<dbReference type="GO" id="GO:0008168">
    <property type="term" value="F:methyltransferase activity"/>
    <property type="evidence" value="ECO:0007669"/>
    <property type="project" value="UniProtKB-KW"/>
</dbReference>
<dbReference type="EMBL" id="AEWJ01000037">
    <property type="protein sequence ID" value="EGD59194.1"/>
    <property type="molecule type" value="Genomic_DNA"/>
</dbReference>
<dbReference type="GO" id="GO:0032259">
    <property type="term" value="P:methylation"/>
    <property type="evidence" value="ECO:0007669"/>
    <property type="project" value="UniProtKB-KW"/>
</dbReference>
<keyword evidence="1 5" id="KW-0489">Methyltransferase</keyword>
<dbReference type="Pfam" id="PF13847">
    <property type="entry name" value="Methyltransf_31"/>
    <property type="match status" value="1"/>
</dbReference>
<evidence type="ECO:0000313" key="6">
    <source>
        <dbReference type="Proteomes" id="UP000004728"/>
    </source>
</evidence>
<dbReference type="SUPFAM" id="SSF53335">
    <property type="entry name" value="S-adenosyl-L-methionine-dependent methyltransferases"/>
    <property type="match status" value="1"/>
</dbReference>
<dbReference type="CDD" id="cd02440">
    <property type="entry name" value="AdoMet_MTases"/>
    <property type="match status" value="1"/>
</dbReference>
<dbReference type="eggNOG" id="COG0500">
    <property type="taxonomic scope" value="Bacteria"/>
</dbReference>
<dbReference type="AlphaFoldDB" id="F1Z831"/>
<keyword evidence="2 5" id="KW-0808">Transferase</keyword>
<dbReference type="STRING" id="983920.Y88_1256"/>
<reference evidence="5 6" key="1">
    <citation type="journal article" date="2012" name="J. Bacteriol.">
        <title>Draft Genome Sequence of Novosphingobium nitrogenifigens Y88T.</title>
        <authorList>
            <person name="Strabala T.J."/>
            <person name="Macdonald L."/>
            <person name="Liu V."/>
            <person name="Smit A.M."/>
        </authorList>
    </citation>
    <scope>NUCLEOTIDE SEQUENCE [LARGE SCALE GENOMIC DNA]</scope>
    <source>
        <strain evidence="5 6">DSM 19370</strain>
    </source>
</reference>
<dbReference type="RefSeq" id="WP_008065398.1">
    <property type="nucleotide sequence ID" value="NZ_AQWK01000001.1"/>
</dbReference>
<protein>
    <submittedName>
        <fullName evidence="5">Putative methyltransferase</fullName>
    </submittedName>
</protein>
<name>F1Z831_9SPHN</name>
<evidence type="ECO:0000313" key="5">
    <source>
        <dbReference type="EMBL" id="EGD59194.1"/>
    </source>
</evidence>
<dbReference type="Proteomes" id="UP000004728">
    <property type="component" value="Unassembled WGS sequence"/>
</dbReference>
<comment type="caution">
    <text evidence="5">The sequence shown here is derived from an EMBL/GenBank/DDBJ whole genome shotgun (WGS) entry which is preliminary data.</text>
</comment>
<dbReference type="PANTHER" id="PTHR43464">
    <property type="entry name" value="METHYLTRANSFERASE"/>
    <property type="match status" value="1"/>
</dbReference>